<dbReference type="FunFam" id="1.25.40.10:FF:000031">
    <property type="entry name" value="Pentatricopeptide repeat-containing protein mitochondrial"/>
    <property type="match status" value="1"/>
</dbReference>
<feature type="repeat" description="PPR" evidence="2">
    <location>
        <begin position="918"/>
        <end position="952"/>
    </location>
</feature>
<dbReference type="NCBIfam" id="TIGR00756">
    <property type="entry name" value="PPR"/>
    <property type="match status" value="9"/>
</dbReference>
<dbReference type="GO" id="GO:0008270">
    <property type="term" value="F:zinc ion binding"/>
    <property type="evidence" value="ECO:0007669"/>
    <property type="project" value="InterPro"/>
</dbReference>
<dbReference type="EMBL" id="JABFUD020000013">
    <property type="protein sequence ID" value="KAI5071768.1"/>
    <property type="molecule type" value="Genomic_DNA"/>
</dbReference>
<evidence type="ECO:0000259" key="3">
    <source>
        <dbReference type="Pfam" id="PF14432"/>
    </source>
</evidence>
<accession>A0A9D4ZDS4</accession>
<gene>
    <name evidence="4" type="ORF">GOP47_0014019</name>
</gene>
<dbReference type="FunFam" id="1.25.40.10:FF:000090">
    <property type="entry name" value="Pentatricopeptide repeat-containing protein, chloroplastic"/>
    <property type="match status" value="1"/>
</dbReference>
<dbReference type="FunFam" id="1.25.40.10:FF:000381">
    <property type="entry name" value="Pentatricopeptide repeat-containing protein"/>
    <property type="match status" value="2"/>
</dbReference>
<feature type="repeat" description="PPR" evidence="2">
    <location>
        <begin position="717"/>
        <end position="751"/>
    </location>
</feature>
<dbReference type="InterPro" id="IPR046960">
    <property type="entry name" value="PPR_At4g14850-like_plant"/>
</dbReference>
<dbReference type="Pfam" id="PF14432">
    <property type="entry name" value="DYW_deaminase"/>
    <property type="match status" value="1"/>
</dbReference>
<feature type="repeat" description="PPR" evidence="2">
    <location>
        <begin position="817"/>
        <end position="851"/>
    </location>
</feature>
<dbReference type="Pfam" id="PF13041">
    <property type="entry name" value="PPR_2"/>
    <property type="match status" value="6"/>
</dbReference>
<feature type="repeat" description="PPR" evidence="2">
    <location>
        <begin position="1019"/>
        <end position="1053"/>
    </location>
</feature>
<organism evidence="4 5">
    <name type="scientific">Adiantum capillus-veneris</name>
    <name type="common">Maidenhair fern</name>
    <dbReference type="NCBI Taxonomy" id="13818"/>
    <lineage>
        <taxon>Eukaryota</taxon>
        <taxon>Viridiplantae</taxon>
        <taxon>Streptophyta</taxon>
        <taxon>Embryophyta</taxon>
        <taxon>Tracheophyta</taxon>
        <taxon>Polypodiopsida</taxon>
        <taxon>Polypodiidae</taxon>
        <taxon>Polypodiales</taxon>
        <taxon>Pteridineae</taxon>
        <taxon>Pteridaceae</taxon>
        <taxon>Vittarioideae</taxon>
        <taxon>Adiantum</taxon>
    </lineage>
</organism>
<dbReference type="InterPro" id="IPR002885">
    <property type="entry name" value="PPR_rpt"/>
</dbReference>
<dbReference type="GO" id="GO:0009451">
    <property type="term" value="P:RNA modification"/>
    <property type="evidence" value="ECO:0007669"/>
    <property type="project" value="InterPro"/>
</dbReference>
<feature type="repeat" description="PPR" evidence="2">
    <location>
        <begin position="414"/>
        <end position="448"/>
    </location>
</feature>
<evidence type="ECO:0000313" key="5">
    <source>
        <dbReference type="Proteomes" id="UP000886520"/>
    </source>
</evidence>
<dbReference type="FunFam" id="1.25.40.10:FF:000353">
    <property type="entry name" value="Pentatricopeptide repeat-containing protein At4g39530"/>
    <property type="match status" value="1"/>
</dbReference>
<sequence>MNAGLEATFIERASSLCILDSDKSKQLLCEEWNCNRPNADAELDVPIGLPPQAWNLKLEMKSEDLQKKSVKSCTGRNHAPRVESCNESSIDSNGYQSFKGPVDLDIPFVMDIEECKDFSRQEGNFLDSFSLEEAISFLDSKDEVLSIENYICSILKCRKRKIPQFGEHIYLLLCKSGLELQETLSNHCVPMLVDCESLPLALQFSKRLTYVSEHAWSSLILGLAEAGQLHVALTFYQRMQENGVHPSSHTIVTLLKICARLKAADLGRCLHVEITQRGLESDSFICNTLIHMYAKCDMLLEAKAIFDKLPLRTVVTWNALIAAYTEHGLYQEALKLSETMEKEGISPDAFSFACSLKACCSIGAIDKGRELHKKINCGVYKTDTFIGNVLVGMYAKYGSLSEAREVFDQLPKQDVVGWSALIAGYAEHGPFEEALKCFERMQLVGLFPDSITYASVLRVCASAGFLERGQELHMELVERGCELRPVLGNSLVGMYAKCGSFPEARKVLQMISVGDIVSWNAFITGLIEHGFSEEALDCFKDLRLHCASPDAVTFACSLKACSGMGNVQEGQEIHMQTISRGFEGDSLVGNTLIGMYSRIGFFPEALQVFKDLLDRDVVSWNALIAGYAEHDLAEEVLKCLEQMQVEGTLPDVATYRSLLKAYSNIEFSDKGARVHLKVFQMGLNKDFAIGNALINMYAKVGLLDQAQKVFDELSICDVVSWNALISGYGDQGSINEAFNLLKKMQLEGFSLDATSYACVIKACDREGGFGMGREIHMEITKKGMRHDVIDNALLGVYAKCGLILDAQYVFDRLLVPDVISSTSLIAGYAEHGPFEEALTKFDQMQSEGIFQNASMYACALKACSSLKNIDRGQETHAEVIKKGFDKDAGTLNTLLNMYAKCRFPQEAEVVFDKLPMKESVSWTALISGYSDSGLCKEALHCFDCMQQEGVSPNVVTYASVVKSCGSIGAIDKGHDVIQQLYQTGLDKDPLVVNSLIGMHSKCGQLSEARKVFDGLCSQDTSVWSSMIQGYGMNHEGGMAVQCFEDMQKQKIKPDVVTFTCLLNSCSHTSLIHKGLEYFKLMREGYGVAPREDHYTCFVDLLARSGKLIEAENFAEMMCPSNEGAWLALLTACRTCGEVELGSRCFEHLVCLNAESAAWYAIMVDIYADEGRLDGMMRLEDVRKHVAAKKKRASALIEVNKQVHEFVVGSNPGNDITSMLETLNSRLKGGGHMPNHVSHSVYDDVKETSMHEHAEKIAIAFGILNTPQGLTLRVTKNLRMCDDCHDATKVLSKVERREIILRDTCCIHHFKDGVCSCGDSF</sequence>
<evidence type="ECO:0000313" key="4">
    <source>
        <dbReference type="EMBL" id="KAI5071768.1"/>
    </source>
</evidence>
<feature type="repeat" description="PPR" evidence="2">
    <location>
        <begin position="449"/>
        <end position="483"/>
    </location>
</feature>
<evidence type="ECO:0000256" key="2">
    <source>
        <dbReference type="PROSITE-ProRule" id="PRU00708"/>
    </source>
</evidence>
<dbReference type="InterPro" id="IPR011990">
    <property type="entry name" value="TPR-like_helical_dom_sf"/>
</dbReference>
<dbReference type="PANTHER" id="PTHR47926">
    <property type="entry name" value="PENTATRICOPEPTIDE REPEAT-CONTAINING PROTEIN"/>
    <property type="match status" value="1"/>
</dbReference>
<dbReference type="Pfam" id="PF01535">
    <property type="entry name" value="PPR"/>
    <property type="match status" value="8"/>
</dbReference>
<reference evidence="4" key="1">
    <citation type="submission" date="2021-01" db="EMBL/GenBank/DDBJ databases">
        <title>Adiantum capillus-veneris genome.</title>
        <authorList>
            <person name="Fang Y."/>
            <person name="Liao Q."/>
        </authorList>
    </citation>
    <scope>NUCLEOTIDE SEQUENCE</scope>
    <source>
        <strain evidence="4">H3</strain>
        <tissue evidence="4">Leaf</tissue>
    </source>
</reference>
<keyword evidence="5" id="KW-1185">Reference proteome</keyword>
<dbReference type="FunFam" id="1.25.40.10:FF:000073">
    <property type="entry name" value="Pentatricopeptide repeat-containing protein chloroplastic"/>
    <property type="match status" value="1"/>
</dbReference>
<feature type="domain" description="DYW" evidence="3">
    <location>
        <begin position="1234"/>
        <end position="1319"/>
    </location>
</feature>
<keyword evidence="1" id="KW-0677">Repeat</keyword>
<dbReference type="OrthoDB" id="185373at2759"/>
<dbReference type="Proteomes" id="UP000886520">
    <property type="component" value="Chromosome 13"/>
</dbReference>
<feature type="repeat" description="PPR" evidence="2">
    <location>
        <begin position="515"/>
        <end position="549"/>
    </location>
</feature>
<name>A0A9D4ZDS4_ADICA</name>
<dbReference type="PROSITE" id="PS51375">
    <property type="entry name" value="PPR"/>
    <property type="match status" value="10"/>
</dbReference>
<dbReference type="GO" id="GO:0003729">
    <property type="term" value="F:mRNA binding"/>
    <property type="evidence" value="ECO:0007669"/>
    <property type="project" value="UniProtKB-ARBA"/>
</dbReference>
<feature type="repeat" description="PPR" evidence="2">
    <location>
        <begin position="313"/>
        <end position="347"/>
    </location>
</feature>
<proteinExistence type="predicted"/>
<feature type="repeat" description="PPR" evidence="2">
    <location>
        <begin position="212"/>
        <end position="246"/>
    </location>
</feature>
<dbReference type="Gene3D" id="1.25.40.10">
    <property type="entry name" value="Tetratricopeptide repeat domain"/>
    <property type="match status" value="7"/>
</dbReference>
<protein>
    <recommendedName>
        <fullName evidence="3">DYW domain-containing protein</fullName>
    </recommendedName>
</protein>
<dbReference type="InterPro" id="IPR032867">
    <property type="entry name" value="DYW_dom"/>
</dbReference>
<evidence type="ECO:0000256" key="1">
    <source>
        <dbReference type="ARBA" id="ARBA00022737"/>
    </source>
</evidence>
<feature type="repeat" description="PPR" evidence="2">
    <location>
        <begin position="616"/>
        <end position="650"/>
    </location>
</feature>
<comment type="caution">
    <text evidence="4">The sequence shown here is derived from an EMBL/GenBank/DDBJ whole genome shotgun (WGS) entry which is preliminary data.</text>
</comment>